<dbReference type="Pfam" id="PF11726">
    <property type="entry name" value="YagK_YfjJ_C"/>
    <property type="match status" value="1"/>
</dbReference>
<dbReference type="EMBL" id="CP032664">
    <property type="protein sequence ID" value="QQO82108.1"/>
    <property type="molecule type" value="Genomic_DNA"/>
</dbReference>
<sequence>MTIMFHLNFRDTANYSTWVPGYLQIIEGTLGLSLAQFNRVCVLRFDLRFPESSQYSDPRAISRFIESFKAHLRSWDLQRASEHPVGFGYVWCREQDSSINWHYHLVFLFNKDAIYGFGQTEFGISNTYNRILSALGQCHRYSCGTGYWVGACV</sequence>
<name>A0A7T8E961_9GAMM</name>
<dbReference type="InterPro" id="IPR057271">
    <property type="entry name" value="YagK_YfjJ_C"/>
</dbReference>
<protein>
    <submittedName>
        <fullName evidence="2">Inovirus Gp2 family protein</fullName>
    </submittedName>
</protein>
<accession>A0A7T8E961</accession>
<evidence type="ECO:0000259" key="1">
    <source>
        <dbReference type="Pfam" id="PF11726"/>
    </source>
</evidence>
<proteinExistence type="predicted"/>
<organism evidence="2">
    <name type="scientific">Shewanella algae</name>
    <dbReference type="NCBI Taxonomy" id="38313"/>
    <lineage>
        <taxon>Bacteria</taxon>
        <taxon>Pseudomonadati</taxon>
        <taxon>Pseudomonadota</taxon>
        <taxon>Gammaproteobacteria</taxon>
        <taxon>Alteromonadales</taxon>
        <taxon>Shewanellaceae</taxon>
        <taxon>Shewanella</taxon>
    </lineage>
</organism>
<evidence type="ECO:0000313" key="2">
    <source>
        <dbReference type="EMBL" id="QQO82108.1"/>
    </source>
</evidence>
<feature type="domain" description="YagK/YfjJ C-terminal" evidence="1">
    <location>
        <begin position="34"/>
        <end position="133"/>
    </location>
</feature>
<reference evidence="2" key="1">
    <citation type="submission" date="2018-09" db="EMBL/GenBank/DDBJ databases">
        <title>Genome sequencing and analysis.</title>
        <authorList>
            <person name="Huang Y.-T."/>
        </authorList>
    </citation>
    <scope>NUCLEOTIDE SEQUENCE</scope>
    <source>
        <strain evidence="2">HIDE</strain>
    </source>
</reference>
<dbReference type="AlphaFoldDB" id="A0A7T8E961"/>
<gene>
    <name evidence="2" type="ORF">D7032_01885</name>
</gene>